<dbReference type="Proteomes" id="UP000297348">
    <property type="component" value="Unassembled WGS sequence"/>
</dbReference>
<feature type="transmembrane region" description="Helical" evidence="9">
    <location>
        <begin position="419"/>
        <end position="440"/>
    </location>
</feature>
<dbReference type="OrthoDB" id="9764596at2"/>
<comment type="caution">
    <text evidence="10">The sequence shown here is derived from an EMBL/GenBank/DDBJ whole genome shotgun (WGS) entry which is preliminary data.</text>
</comment>
<evidence type="ECO:0000256" key="4">
    <source>
        <dbReference type="ARBA" id="ARBA00022597"/>
    </source>
</evidence>
<dbReference type="PANTHER" id="PTHR11328:SF24">
    <property type="entry name" value="MAJOR FACILITATOR SUPERFAMILY (MFS) PROFILE DOMAIN-CONTAINING PROTEIN"/>
    <property type="match status" value="1"/>
</dbReference>
<feature type="transmembrane region" description="Helical" evidence="9">
    <location>
        <begin position="12"/>
        <end position="35"/>
    </location>
</feature>
<dbReference type="InterPro" id="IPR036259">
    <property type="entry name" value="MFS_trans_sf"/>
</dbReference>
<keyword evidence="8 9" id="KW-0472">Membrane</keyword>
<comment type="subcellular location">
    <subcellularLocation>
        <location evidence="1">Cell membrane</location>
        <topology evidence="1">Multi-pass membrane protein</topology>
    </subcellularLocation>
</comment>
<feature type="transmembrane region" description="Helical" evidence="9">
    <location>
        <begin position="82"/>
        <end position="105"/>
    </location>
</feature>
<gene>
    <name evidence="10" type="ORF">EGT51_00560</name>
</gene>
<keyword evidence="6" id="KW-0769">Symport</keyword>
<keyword evidence="7 9" id="KW-1133">Transmembrane helix</keyword>
<dbReference type="Pfam" id="PF13347">
    <property type="entry name" value="MFS_2"/>
    <property type="match status" value="1"/>
</dbReference>
<feature type="transmembrane region" description="Helical" evidence="9">
    <location>
        <begin position="309"/>
        <end position="328"/>
    </location>
</feature>
<feature type="transmembrane region" description="Helical" evidence="9">
    <location>
        <begin position="245"/>
        <end position="270"/>
    </location>
</feature>
<evidence type="ECO:0000256" key="7">
    <source>
        <dbReference type="ARBA" id="ARBA00022989"/>
    </source>
</evidence>
<dbReference type="GO" id="GO:0008643">
    <property type="term" value="P:carbohydrate transport"/>
    <property type="evidence" value="ECO:0007669"/>
    <property type="project" value="InterPro"/>
</dbReference>
<dbReference type="PROSITE" id="PS00872">
    <property type="entry name" value="NA_GALACTOSIDE_SYMP"/>
    <property type="match status" value="1"/>
</dbReference>
<evidence type="ECO:0000256" key="2">
    <source>
        <dbReference type="ARBA" id="ARBA00022448"/>
    </source>
</evidence>
<dbReference type="CDD" id="cd17332">
    <property type="entry name" value="MFS_MelB_like"/>
    <property type="match status" value="1"/>
</dbReference>
<evidence type="ECO:0000256" key="6">
    <source>
        <dbReference type="ARBA" id="ARBA00022847"/>
    </source>
</evidence>
<proteinExistence type="predicted"/>
<dbReference type="GO" id="GO:0015293">
    <property type="term" value="F:symporter activity"/>
    <property type="evidence" value="ECO:0007669"/>
    <property type="project" value="UniProtKB-KW"/>
</dbReference>
<feature type="transmembrane region" description="Helical" evidence="9">
    <location>
        <begin position="282"/>
        <end position="302"/>
    </location>
</feature>
<feature type="transmembrane region" description="Helical" evidence="9">
    <location>
        <begin position="334"/>
        <end position="357"/>
    </location>
</feature>
<feature type="transmembrane region" description="Helical" evidence="9">
    <location>
        <begin position="386"/>
        <end position="404"/>
    </location>
</feature>
<evidence type="ECO:0000313" key="11">
    <source>
        <dbReference type="Proteomes" id="UP000297348"/>
    </source>
</evidence>
<keyword evidence="2" id="KW-0813">Transport</keyword>
<feature type="transmembrane region" description="Helical" evidence="9">
    <location>
        <begin position="157"/>
        <end position="177"/>
    </location>
</feature>
<reference evidence="10 11" key="1">
    <citation type="submission" date="2018-10" db="EMBL/GenBank/DDBJ databases">
        <title>Lactobacillus sp. R7 and Lactobacillus sp. R19 isolated from fermented mustard green product of Taiwan.</title>
        <authorList>
            <person name="Lin S.-T."/>
        </authorList>
    </citation>
    <scope>NUCLEOTIDE SEQUENCE [LARGE SCALE GENOMIC DNA]</scope>
    <source>
        <strain evidence="10 11">BCRC 81129</strain>
    </source>
</reference>
<organism evidence="10 11">
    <name type="scientific">Levilactobacillus suantsaiihabitans</name>
    <dbReference type="NCBI Taxonomy" id="2487722"/>
    <lineage>
        <taxon>Bacteria</taxon>
        <taxon>Bacillati</taxon>
        <taxon>Bacillota</taxon>
        <taxon>Bacilli</taxon>
        <taxon>Lactobacillales</taxon>
        <taxon>Lactobacillaceae</taxon>
        <taxon>Levilactobacillus</taxon>
    </lineage>
</organism>
<dbReference type="GO" id="GO:0005886">
    <property type="term" value="C:plasma membrane"/>
    <property type="evidence" value="ECO:0007669"/>
    <property type="project" value="UniProtKB-SubCell"/>
</dbReference>
<sequence>MIKQYLSYALGAFGHDAFYATLNTYFAIFVTSALFVGKGSAAEAGIVTTMVVVIRLIEIAFDPMIGGMVDNTDTKMGKFKPWLLAGAIVSSVGLILMFSSLFGLADSNTSIYFLAFGIVFVIMDIFYSFKDISFWSMLPALSVDTKVRNKFGTVGRFGSTLGSQGVIIVVTPLVVYFSQQFSGTHGSTQTRAGWLGFATVIGLVSLLGALATFFGTKEQKSLIRENTERTRFRDVFKVIGENDQLMWLGLSYLLFALSYVVTNSLLIYYFRYVIGNAGAYSVIGVVTAILGILSVPLFPIIVSKITRRGVYVGGICMMLVGYILFNFAGDSALVMYIADAIFFFPYPMIFLAALMTITDSVEYGQWKNGTRNESVTLSVRPLIDKLAGAFSTGIVVIAAVHAGMTGNAKPSDITAHGMFIFHSFIFYMPMILLVVSALIYQFKVTLSEKRHAQIVKELESKLETEKVEEEAEEKAESNN</sequence>
<dbReference type="InterPro" id="IPR018043">
    <property type="entry name" value="Na/Gal_symport_CS"/>
</dbReference>
<dbReference type="InterPro" id="IPR001927">
    <property type="entry name" value="Na/Gal_symport"/>
</dbReference>
<dbReference type="SUPFAM" id="SSF103473">
    <property type="entry name" value="MFS general substrate transporter"/>
    <property type="match status" value="1"/>
</dbReference>
<dbReference type="PANTHER" id="PTHR11328">
    <property type="entry name" value="MAJOR FACILITATOR SUPERFAMILY DOMAIN-CONTAINING PROTEIN"/>
    <property type="match status" value="1"/>
</dbReference>
<dbReference type="NCBIfam" id="TIGR00792">
    <property type="entry name" value="gph"/>
    <property type="match status" value="1"/>
</dbReference>
<keyword evidence="5 9" id="KW-0812">Transmembrane</keyword>
<name>A0A4Z0JBS6_9LACO</name>
<evidence type="ECO:0000256" key="8">
    <source>
        <dbReference type="ARBA" id="ARBA00023136"/>
    </source>
</evidence>
<feature type="transmembrane region" description="Helical" evidence="9">
    <location>
        <begin position="41"/>
        <end position="61"/>
    </location>
</feature>
<dbReference type="Gene3D" id="1.20.1250.20">
    <property type="entry name" value="MFS general substrate transporter like domains"/>
    <property type="match status" value="1"/>
</dbReference>
<keyword evidence="3" id="KW-1003">Cell membrane</keyword>
<keyword evidence="11" id="KW-1185">Reference proteome</keyword>
<evidence type="ECO:0000313" key="10">
    <source>
        <dbReference type="EMBL" id="TGD20275.1"/>
    </source>
</evidence>
<evidence type="ECO:0000256" key="9">
    <source>
        <dbReference type="SAM" id="Phobius"/>
    </source>
</evidence>
<keyword evidence="4" id="KW-0762">Sugar transport</keyword>
<feature type="transmembrane region" description="Helical" evidence="9">
    <location>
        <begin position="192"/>
        <end position="214"/>
    </location>
</feature>
<accession>A0A4Z0JBS6</accession>
<dbReference type="RefSeq" id="WP_135366855.1">
    <property type="nucleotide sequence ID" value="NZ_RKLX01000001.1"/>
</dbReference>
<dbReference type="AlphaFoldDB" id="A0A4Z0JBS6"/>
<dbReference type="EMBL" id="RKLX01000001">
    <property type="protein sequence ID" value="TGD20275.1"/>
    <property type="molecule type" value="Genomic_DNA"/>
</dbReference>
<dbReference type="InterPro" id="IPR039672">
    <property type="entry name" value="MFS_2"/>
</dbReference>
<evidence type="ECO:0000256" key="1">
    <source>
        <dbReference type="ARBA" id="ARBA00004651"/>
    </source>
</evidence>
<feature type="transmembrane region" description="Helical" evidence="9">
    <location>
        <begin position="111"/>
        <end position="129"/>
    </location>
</feature>
<protein>
    <submittedName>
        <fullName evidence="10">MFS transporter</fullName>
    </submittedName>
</protein>
<evidence type="ECO:0000256" key="5">
    <source>
        <dbReference type="ARBA" id="ARBA00022692"/>
    </source>
</evidence>
<evidence type="ECO:0000256" key="3">
    <source>
        <dbReference type="ARBA" id="ARBA00022475"/>
    </source>
</evidence>
<dbReference type="GO" id="GO:0006814">
    <property type="term" value="P:sodium ion transport"/>
    <property type="evidence" value="ECO:0007669"/>
    <property type="project" value="InterPro"/>
</dbReference>